<evidence type="ECO:0000313" key="1">
    <source>
        <dbReference type="EMBL" id="AKZ59221.1"/>
    </source>
</evidence>
<protein>
    <submittedName>
        <fullName evidence="1">Uncharacterized protein</fullName>
    </submittedName>
</protein>
<accession>A0A0K2B251</accession>
<gene>
    <name evidence="1" type="ORF">SAM23877_6176</name>
</gene>
<organism evidence="1 2">
    <name type="scientific">Streptomyces ambofaciens (strain ATCC 23877 / 3486 / DSM 40053 / JCM 4204 / NBRC 12836 / NRRL B-2516)</name>
    <dbReference type="NCBI Taxonomy" id="278992"/>
    <lineage>
        <taxon>Bacteria</taxon>
        <taxon>Bacillati</taxon>
        <taxon>Actinomycetota</taxon>
        <taxon>Actinomycetes</taxon>
        <taxon>Kitasatosporales</taxon>
        <taxon>Streptomycetaceae</taxon>
        <taxon>Streptomyces</taxon>
    </lineage>
</organism>
<dbReference type="KEGG" id="samb:SAM23877_6176"/>
<sequence>MSTAIETVSKLVGKWVAARAELAEIERAEHPDIVDRHGRTWTWFGRGDLYRHCGNAAPASMIDQFGRRPQVILDNPNYDLCDVCIDGRVRNAPVCKPEWDCSHKWCASHR</sequence>
<dbReference type="RefSeq" id="WP_053139547.1">
    <property type="nucleotide sequence ID" value="NZ_CP012382.1"/>
</dbReference>
<dbReference type="AlphaFoldDB" id="A0A0K2B251"/>
<proteinExistence type="predicted"/>
<dbReference type="EMBL" id="CP012382">
    <property type="protein sequence ID" value="AKZ59221.1"/>
    <property type="molecule type" value="Genomic_DNA"/>
</dbReference>
<evidence type="ECO:0000313" key="2">
    <source>
        <dbReference type="Proteomes" id="UP000061018"/>
    </source>
</evidence>
<name>A0A0K2B251_STRA7</name>
<dbReference type="Proteomes" id="UP000061018">
    <property type="component" value="Chromosome"/>
</dbReference>
<reference evidence="2" key="1">
    <citation type="journal article" date="2015" name="J. Biotechnol.">
        <title>Complete genome sequence of Streptomyces ambofaciens ATCC 23877, the spiramycin producer.</title>
        <authorList>
            <person name="Thibessard A."/>
            <person name="Haas D."/>
            <person name="Gerbaud C."/>
            <person name="Aigle B."/>
            <person name="Lautru S."/>
            <person name="Pernodet J.L."/>
            <person name="Leblond P."/>
        </authorList>
    </citation>
    <scope>NUCLEOTIDE SEQUENCE [LARGE SCALE GENOMIC DNA]</scope>
    <source>
        <strain evidence="2">ATCC 23877 / 3486 / DSM 40053 / JCM 4204 / NBRC 12836 / NRRL B-2516</strain>
    </source>
</reference>